<reference evidence="2" key="1">
    <citation type="journal article" date="2014" name="Science">
        <title>Ancient hybridizations among the ancestral genomes of bread wheat.</title>
        <authorList>
            <consortium name="International Wheat Genome Sequencing Consortium,"/>
            <person name="Marcussen T."/>
            <person name="Sandve S.R."/>
            <person name="Heier L."/>
            <person name="Spannagl M."/>
            <person name="Pfeifer M."/>
            <person name="Jakobsen K.S."/>
            <person name="Wulff B.B."/>
            <person name="Steuernagel B."/>
            <person name="Mayer K.F."/>
            <person name="Olsen O.A."/>
        </authorList>
    </citation>
    <scope>NUCLEOTIDE SEQUENCE [LARGE SCALE GENOMIC DNA]</scope>
    <source>
        <strain evidence="2">cv. AL8/78</strain>
    </source>
</reference>
<dbReference type="AlphaFoldDB" id="A0A453EHZ5"/>
<accession>A0A453EHZ5</accession>
<reference evidence="1" key="3">
    <citation type="journal article" date="2017" name="Nature">
        <title>Genome sequence of the progenitor of the wheat D genome Aegilops tauschii.</title>
        <authorList>
            <person name="Luo M.C."/>
            <person name="Gu Y.Q."/>
            <person name="Puiu D."/>
            <person name="Wang H."/>
            <person name="Twardziok S.O."/>
            <person name="Deal K.R."/>
            <person name="Huo N."/>
            <person name="Zhu T."/>
            <person name="Wang L."/>
            <person name="Wang Y."/>
            <person name="McGuire P.E."/>
            <person name="Liu S."/>
            <person name="Long H."/>
            <person name="Ramasamy R.K."/>
            <person name="Rodriguez J.C."/>
            <person name="Van S.L."/>
            <person name="Yuan L."/>
            <person name="Wang Z."/>
            <person name="Xia Z."/>
            <person name="Xiao L."/>
            <person name="Anderson O.D."/>
            <person name="Ouyang S."/>
            <person name="Liang Y."/>
            <person name="Zimin A.V."/>
            <person name="Pertea G."/>
            <person name="Qi P."/>
            <person name="Bennetzen J.L."/>
            <person name="Dai X."/>
            <person name="Dawson M.W."/>
            <person name="Muller H.G."/>
            <person name="Kugler K."/>
            <person name="Rivarola-Duarte L."/>
            <person name="Spannagl M."/>
            <person name="Mayer K.F.X."/>
            <person name="Lu F.H."/>
            <person name="Bevan M.W."/>
            <person name="Leroy P."/>
            <person name="Li P."/>
            <person name="You F.M."/>
            <person name="Sun Q."/>
            <person name="Liu Z."/>
            <person name="Lyons E."/>
            <person name="Wicker T."/>
            <person name="Salzberg S.L."/>
            <person name="Devos K.M."/>
            <person name="Dvorak J."/>
        </authorList>
    </citation>
    <scope>NUCLEOTIDE SEQUENCE [LARGE SCALE GENOMIC DNA]</scope>
    <source>
        <strain evidence="1">cv. AL8/78</strain>
    </source>
</reference>
<dbReference type="Proteomes" id="UP000015105">
    <property type="component" value="Chromosome 3D"/>
</dbReference>
<reference evidence="1" key="5">
    <citation type="journal article" date="2021" name="G3 (Bethesda)">
        <title>Aegilops tauschii genome assembly Aet v5.0 features greater sequence contiguity and improved annotation.</title>
        <authorList>
            <person name="Wang L."/>
            <person name="Zhu T."/>
            <person name="Rodriguez J.C."/>
            <person name="Deal K.R."/>
            <person name="Dubcovsky J."/>
            <person name="McGuire P.E."/>
            <person name="Lux T."/>
            <person name="Spannagl M."/>
            <person name="Mayer K.F.X."/>
            <person name="Baldrich P."/>
            <person name="Meyers B.C."/>
            <person name="Huo N."/>
            <person name="Gu Y.Q."/>
            <person name="Zhou H."/>
            <person name="Devos K.M."/>
            <person name="Bennetzen J.L."/>
            <person name="Unver T."/>
            <person name="Budak H."/>
            <person name="Gulick P.J."/>
            <person name="Galiba G."/>
            <person name="Kalapos B."/>
            <person name="Nelson D.R."/>
            <person name="Li P."/>
            <person name="You F.M."/>
            <person name="Luo M.C."/>
            <person name="Dvorak J."/>
        </authorList>
    </citation>
    <scope>NUCLEOTIDE SEQUENCE [LARGE SCALE GENOMIC DNA]</scope>
    <source>
        <strain evidence="1">cv. AL8/78</strain>
    </source>
</reference>
<protein>
    <submittedName>
        <fullName evidence="1">Uncharacterized protein</fullName>
    </submittedName>
</protein>
<proteinExistence type="predicted"/>
<name>A0A453EHZ5_AEGTS</name>
<reference evidence="2" key="2">
    <citation type="journal article" date="2017" name="Nat. Plants">
        <title>The Aegilops tauschii genome reveals multiple impacts of transposons.</title>
        <authorList>
            <person name="Zhao G."/>
            <person name="Zou C."/>
            <person name="Li K."/>
            <person name="Wang K."/>
            <person name="Li T."/>
            <person name="Gao L."/>
            <person name="Zhang X."/>
            <person name="Wang H."/>
            <person name="Yang Z."/>
            <person name="Liu X."/>
            <person name="Jiang W."/>
            <person name="Mao L."/>
            <person name="Kong X."/>
            <person name="Jiao Y."/>
            <person name="Jia J."/>
        </authorList>
    </citation>
    <scope>NUCLEOTIDE SEQUENCE [LARGE SCALE GENOMIC DNA]</scope>
    <source>
        <strain evidence="2">cv. AL8/78</strain>
    </source>
</reference>
<dbReference type="Gramene" id="AET3Gv20349900.6">
    <property type="protein sequence ID" value="AET3Gv20349900.6"/>
    <property type="gene ID" value="AET3Gv20349900"/>
</dbReference>
<keyword evidence="2" id="KW-1185">Reference proteome</keyword>
<evidence type="ECO:0000313" key="1">
    <source>
        <dbReference type="EnsemblPlants" id="AET3Gv20349900.7"/>
    </source>
</evidence>
<organism evidence="1 2">
    <name type="scientific">Aegilops tauschii subsp. strangulata</name>
    <name type="common">Goatgrass</name>
    <dbReference type="NCBI Taxonomy" id="200361"/>
    <lineage>
        <taxon>Eukaryota</taxon>
        <taxon>Viridiplantae</taxon>
        <taxon>Streptophyta</taxon>
        <taxon>Embryophyta</taxon>
        <taxon>Tracheophyta</taxon>
        <taxon>Spermatophyta</taxon>
        <taxon>Magnoliopsida</taxon>
        <taxon>Liliopsida</taxon>
        <taxon>Poales</taxon>
        <taxon>Poaceae</taxon>
        <taxon>BOP clade</taxon>
        <taxon>Pooideae</taxon>
        <taxon>Triticodae</taxon>
        <taxon>Triticeae</taxon>
        <taxon>Triticinae</taxon>
        <taxon>Aegilops</taxon>
    </lineage>
</organism>
<reference evidence="1" key="4">
    <citation type="submission" date="2019-03" db="UniProtKB">
        <authorList>
            <consortium name="EnsemblPlants"/>
        </authorList>
    </citation>
    <scope>IDENTIFICATION</scope>
</reference>
<dbReference type="Gramene" id="AET3Gv20349900.7">
    <property type="protein sequence ID" value="AET3Gv20349900.7"/>
    <property type="gene ID" value="AET3Gv20349900"/>
</dbReference>
<evidence type="ECO:0000313" key="2">
    <source>
        <dbReference type="Proteomes" id="UP000015105"/>
    </source>
</evidence>
<dbReference type="EnsemblPlants" id="AET3Gv20349900.7">
    <property type="protein sequence ID" value="AET3Gv20349900.7"/>
    <property type="gene ID" value="AET3Gv20349900"/>
</dbReference>
<dbReference type="EnsemblPlants" id="AET3Gv20349900.6">
    <property type="protein sequence ID" value="AET3Gv20349900.6"/>
    <property type="gene ID" value="AET3Gv20349900"/>
</dbReference>
<sequence>MQIPLEGFVLIVTQFCAKTSHCSSLICPRSFSFRRHPLLLETDPVAVHLPIASTVAASLDPVLLLHASSQTSPMSRCTSSTWTPPAPPWSRTSRWLRASKPRNCPGGTNGLLRAELRRLRDRAEDLLRALVREYASRRPHALGLLP</sequence>